<dbReference type="RefSeq" id="XP_056547268.1">
    <property type="nucleotide sequence ID" value="XM_056683662.1"/>
</dbReference>
<dbReference type="SUPFAM" id="SSF52540">
    <property type="entry name" value="P-loop containing nucleoside triphosphate hydrolases"/>
    <property type="match status" value="1"/>
</dbReference>
<evidence type="ECO:0000313" key="1">
    <source>
        <dbReference type="EMBL" id="KAJ5175660.1"/>
    </source>
</evidence>
<keyword evidence="2" id="KW-1185">Reference proteome</keyword>
<sequence length="1158" mass="129435">MYHLLIFCSRSLIAVHGLNGHREQTWTASNQINWLRDLLPSDIPNARILTYGYDARTHGTNDLTAQFLYEHAITFLGKLCIFRRNTKAKKRPIIFLAHSLGGILVKSHLRANSEWLGMQLDQFTPISADFEIVFCYESYKTPVLLGQGVLIVPRESATVAGYPRSTSFCFSKNHTELVRFKNAKDEDYITVMSHLKDMISRCIQRVKINWSELYHSEAETVTKDIRRTVESSKICNLPFALPVERSPVFAGRSSHLREMHEYLCPEESQVEGGIDELQQCRVVVLYGLGGMGKTQLAIAYALQQKQHLSAVLWLDGSSKGSSQLGFRDIAQRYIDASKQVTTLGNSSLPIFLSETLPDICKKTVSFLESEYSGKWLLIIDNMDELLGYPISDFLPRAFTGKVIITSRLTGAVNFGKPIEVDEIEEEAAVSILMDTALLRLKAPSDTSHARIIAKALGYLPLAIEQAGAYISDVQISLDDYLPLYEKARSQLLNPATSLVNLAPKKAVFATWEASFARIQSHNDAAAELLLLMSFLHHSSIWEGLFLGFPGKGRPIAPSSAPDFAWLSQLCQDSLKLKHAVGNIISVSLAKRGPLSGSIYLHPLVHTWGRERLSPERRARKLIHALIVVGQALEHVSRQAMTKEIWEFRQQILPHADSCINLAEEEKSQDIFESIFADAVAVKAFFYTVTLLQDIGRLKEAERYLDMLVQLKPSTICPELYANAQRRLAEILNYYSRYEEARNLFKEAEISLTQLFGPSHPDTLAAQVGLGDGYFQSARILEAEHVLKRALDNDTSDAGRIGKHGRLAASVLGLVYQNQGFYSDALELLDRALEDAADDVDGEILNSLMVKYRRAIILQDLGYWKAAETTFKEVLQARQKILGHNHVTTLRVLNALGRLSCWLGKYKESRELLDLAWQGQEKLGFSSENETAQLRTLYNIGALNCAEGMFDEAFECLNRALKSQQKLYGEAAGQVLDVKLDLGILYTEKGVLETAVSTLESVLETRQRRNPGGVVSLIRSRTALADALLCQGRTEEAEEILRPAIADAETSLKPDNPDRLRMETSVAMLQFHKGHGHSALPALELTIQLLGSTLGENHPMTIQAEGLLAQIYFQEGRKEQAADMIKEVVEKMGALVGLEHPKTKKFVQLRISMTMSELT</sequence>
<protein>
    <recommendedName>
        <fullName evidence="3">NB-ARC domain-containing protein</fullName>
    </recommendedName>
</protein>
<dbReference type="Gene3D" id="1.25.40.10">
    <property type="entry name" value="Tetratricopeptide repeat domain"/>
    <property type="match status" value="3"/>
</dbReference>
<organism evidence="1 2">
    <name type="scientific">Penicillium canariense</name>
    <dbReference type="NCBI Taxonomy" id="189055"/>
    <lineage>
        <taxon>Eukaryota</taxon>
        <taxon>Fungi</taxon>
        <taxon>Dikarya</taxon>
        <taxon>Ascomycota</taxon>
        <taxon>Pezizomycotina</taxon>
        <taxon>Eurotiomycetes</taxon>
        <taxon>Eurotiomycetidae</taxon>
        <taxon>Eurotiales</taxon>
        <taxon>Aspergillaceae</taxon>
        <taxon>Penicillium</taxon>
    </lineage>
</organism>
<evidence type="ECO:0000313" key="2">
    <source>
        <dbReference type="Proteomes" id="UP001149163"/>
    </source>
</evidence>
<dbReference type="Pfam" id="PF13424">
    <property type="entry name" value="TPR_12"/>
    <property type="match status" value="3"/>
</dbReference>
<dbReference type="GO" id="GO:0043531">
    <property type="term" value="F:ADP binding"/>
    <property type="evidence" value="ECO:0007669"/>
    <property type="project" value="InterPro"/>
</dbReference>
<name>A0A9W9IGT5_9EURO</name>
<dbReference type="AlphaFoldDB" id="A0A9W9IGT5"/>
<dbReference type="OrthoDB" id="1658288at2759"/>
<proteinExistence type="predicted"/>
<dbReference type="SUPFAM" id="SSF48452">
    <property type="entry name" value="TPR-like"/>
    <property type="match status" value="3"/>
</dbReference>
<comment type="caution">
    <text evidence="1">The sequence shown here is derived from an EMBL/GenBank/DDBJ whole genome shotgun (WGS) entry which is preliminary data.</text>
</comment>
<dbReference type="Gene3D" id="3.40.50.300">
    <property type="entry name" value="P-loop containing nucleotide triphosphate hydrolases"/>
    <property type="match status" value="1"/>
</dbReference>
<dbReference type="PRINTS" id="PR00364">
    <property type="entry name" value="DISEASERSIST"/>
</dbReference>
<reference evidence="1" key="1">
    <citation type="submission" date="2022-11" db="EMBL/GenBank/DDBJ databases">
        <authorList>
            <person name="Petersen C."/>
        </authorList>
    </citation>
    <scope>NUCLEOTIDE SEQUENCE</scope>
    <source>
        <strain evidence="1">IBT 26290</strain>
    </source>
</reference>
<dbReference type="SMART" id="SM00028">
    <property type="entry name" value="TPR"/>
    <property type="match status" value="8"/>
</dbReference>
<dbReference type="Pfam" id="PF13374">
    <property type="entry name" value="TPR_10"/>
    <property type="match status" value="2"/>
</dbReference>
<dbReference type="InterPro" id="IPR027417">
    <property type="entry name" value="P-loop_NTPase"/>
</dbReference>
<accession>A0A9W9IGT5</accession>
<dbReference type="PANTHER" id="PTHR46082:SF6">
    <property type="entry name" value="AAA+ ATPASE DOMAIN-CONTAINING PROTEIN-RELATED"/>
    <property type="match status" value="1"/>
</dbReference>
<dbReference type="InterPro" id="IPR053137">
    <property type="entry name" value="NLR-like"/>
</dbReference>
<dbReference type="GO" id="GO:0017000">
    <property type="term" value="P:antibiotic biosynthetic process"/>
    <property type="evidence" value="ECO:0007669"/>
    <property type="project" value="UniProtKB-ARBA"/>
</dbReference>
<dbReference type="EMBL" id="JAPQKN010000001">
    <property type="protein sequence ID" value="KAJ5175660.1"/>
    <property type="molecule type" value="Genomic_DNA"/>
</dbReference>
<dbReference type="PANTHER" id="PTHR46082">
    <property type="entry name" value="ATP/GTP-BINDING PROTEIN-RELATED"/>
    <property type="match status" value="1"/>
</dbReference>
<dbReference type="GeneID" id="81422838"/>
<dbReference type="SUPFAM" id="SSF53474">
    <property type="entry name" value="alpha/beta-Hydrolases"/>
    <property type="match status" value="1"/>
</dbReference>
<dbReference type="Proteomes" id="UP001149163">
    <property type="component" value="Unassembled WGS sequence"/>
</dbReference>
<dbReference type="InterPro" id="IPR019734">
    <property type="entry name" value="TPR_rpt"/>
</dbReference>
<dbReference type="GO" id="GO:0072330">
    <property type="term" value="P:monocarboxylic acid biosynthetic process"/>
    <property type="evidence" value="ECO:0007669"/>
    <property type="project" value="UniProtKB-ARBA"/>
</dbReference>
<reference evidence="1" key="2">
    <citation type="journal article" date="2023" name="IMA Fungus">
        <title>Comparative genomic study of the Penicillium genus elucidates a diverse pangenome and 15 lateral gene transfer events.</title>
        <authorList>
            <person name="Petersen C."/>
            <person name="Sorensen T."/>
            <person name="Nielsen M.R."/>
            <person name="Sondergaard T.E."/>
            <person name="Sorensen J.L."/>
            <person name="Fitzpatrick D.A."/>
            <person name="Frisvad J.C."/>
            <person name="Nielsen K.L."/>
        </authorList>
    </citation>
    <scope>NUCLEOTIDE SEQUENCE</scope>
    <source>
        <strain evidence="1">IBT 26290</strain>
    </source>
</reference>
<gene>
    <name evidence="1" type="ORF">N7482_001537</name>
</gene>
<dbReference type="InterPro" id="IPR011990">
    <property type="entry name" value="TPR-like_helical_dom_sf"/>
</dbReference>
<evidence type="ECO:0008006" key="3">
    <source>
        <dbReference type="Google" id="ProtNLM"/>
    </source>
</evidence>
<dbReference type="InterPro" id="IPR029058">
    <property type="entry name" value="AB_hydrolase_fold"/>
</dbReference>